<keyword evidence="1" id="KW-0732">Signal</keyword>
<accession>A0A1S3ZPT7</accession>
<feature type="signal peptide" evidence="1">
    <location>
        <begin position="1"/>
        <end position="22"/>
    </location>
</feature>
<feature type="chain" id="PRO_5010270299" evidence="1">
    <location>
        <begin position="23"/>
        <end position="143"/>
    </location>
</feature>
<dbReference type="RefSeq" id="XP_016466372.1">
    <property type="nucleotide sequence ID" value="XM_016610886.1"/>
</dbReference>
<sequence>MSFLSWTSSNLCLLIFSQGATRKLATQRKTIEGVESVGVAAKRVKLPAYLIKKEGIIALLLKHDQQQQRLAFPFQLQQRFSGNSWMLRSLMALLPSLTIDFVTLKMKWKKLVLSESVDAFASIMGPGTFCIQTHLFCIQTHLF</sequence>
<reference evidence="2" key="1">
    <citation type="submission" date="2025-08" db="UniProtKB">
        <authorList>
            <consortium name="RefSeq"/>
        </authorList>
    </citation>
    <scope>IDENTIFICATION</scope>
</reference>
<evidence type="ECO:0000256" key="1">
    <source>
        <dbReference type="SAM" id="SignalP"/>
    </source>
</evidence>
<dbReference type="KEGG" id="nta:107789116"/>
<dbReference type="PaxDb" id="4097-A0A1S3ZPT7"/>
<evidence type="ECO:0000313" key="2">
    <source>
        <dbReference type="RefSeq" id="XP_016466372.1"/>
    </source>
</evidence>
<name>A0A1S3ZPT7_TOBAC</name>
<organism evidence="2">
    <name type="scientific">Nicotiana tabacum</name>
    <name type="common">Common tobacco</name>
    <dbReference type="NCBI Taxonomy" id="4097"/>
    <lineage>
        <taxon>Eukaryota</taxon>
        <taxon>Viridiplantae</taxon>
        <taxon>Streptophyta</taxon>
        <taxon>Embryophyta</taxon>
        <taxon>Tracheophyta</taxon>
        <taxon>Spermatophyta</taxon>
        <taxon>Magnoliopsida</taxon>
        <taxon>eudicotyledons</taxon>
        <taxon>Gunneridae</taxon>
        <taxon>Pentapetalae</taxon>
        <taxon>asterids</taxon>
        <taxon>lamiids</taxon>
        <taxon>Solanales</taxon>
        <taxon>Solanaceae</taxon>
        <taxon>Nicotianoideae</taxon>
        <taxon>Nicotianeae</taxon>
        <taxon>Nicotiana</taxon>
    </lineage>
</organism>
<proteinExistence type="predicted"/>
<gene>
    <name evidence="2" type="primary">LOC107789116</name>
</gene>
<protein>
    <submittedName>
        <fullName evidence="2">Uncharacterized protein</fullName>
    </submittedName>
</protein>
<dbReference type="AlphaFoldDB" id="A0A1S3ZPT7"/>